<comment type="caution">
    <text evidence="1">The sequence shown here is derived from an EMBL/GenBank/DDBJ whole genome shotgun (WGS) entry which is preliminary data.</text>
</comment>
<dbReference type="AlphaFoldDB" id="A0AB35Y490"/>
<dbReference type="Proteomes" id="UP001373196">
    <property type="component" value="Unassembled WGS sequence"/>
</dbReference>
<dbReference type="GO" id="GO:0016787">
    <property type="term" value="F:hydrolase activity"/>
    <property type="evidence" value="ECO:0007669"/>
    <property type="project" value="UniProtKB-KW"/>
</dbReference>
<dbReference type="RefSeq" id="WP_339394817.1">
    <property type="nucleotide sequence ID" value="NZ_JBBFGL010000002.1"/>
</dbReference>
<dbReference type="InterPro" id="IPR036412">
    <property type="entry name" value="HAD-like_sf"/>
</dbReference>
<reference evidence="1" key="1">
    <citation type="submission" date="2024-03" db="EMBL/GenBank/DDBJ databases">
        <authorList>
            <person name="Plomp N."/>
            <person name="Harmsen H.J."/>
        </authorList>
    </citation>
    <scope>NUCLEOTIDE SEQUENCE</scope>
    <source>
        <strain evidence="1">HTF-128</strain>
    </source>
</reference>
<protein>
    <submittedName>
        <fullName evidence="1">HAD hydrolase family protein</fullName>
    </submittedName>
</protein>
<dbReference type="InterPro" id="IPR023214">
    <property type="entry name" value="HAD_sf"/>
</dbReference>
<evidence type="ECO:0000313" key="1">
    <source>
        <dbReference type="EMBL" id="MEJ5195115.1"/>
    </source>
</evidence>
<dbReference type="Gene3D" id="3.40.50.1000">
    <property type="entry name" value="HAD superfamily/HAD-like"/>
    <property type="match status" value="1"/>
</dbReference>
<keyword evidence="1" id="KW-0378">Hydrolase</keyword>
<gene>
    <name evidence="1" type="ORF">WF834_02810</name>
</gene>
<name>A0AB35Y490_9FIRM</name>
<organism evidence="1 2">
    <name type="scientific">Faecalibacterium wellingii</name>
    <dbReference type="NCBI Taxonomy" id="2929491"/>
    <lineage>
        <taxon>Bacteria</taxon>
        <taxon>Bacillati</taxon>
        <taxon>Bacillota</taxon>
        <taxon>Clostridia</taxon>
        <taxon>Eubacteriales</taxon>
        <taxon>Oscillospiraceae</taxon>
        <taxon>Faecalibacterium</taxon>
    </lineage>
</organism>
<evidence type="ECO:0000313" key="2">
    <source>
        <dbReference type="Proteomes" id="UP001373196"/>
    </source>
</evidence>
<sequence>MNQLNQRLVLCDLDHLLLGADGNLTQVVRDVLQLFVRRGGRFTVFSQRTPRAVRSILGSVRLNAPALVCGGAMAYHFADGTSRMLCSFAGQDADLFTRLPDAAGVGVALQMTDGTTRVLRMSEAMERHLRQEWTPYLLANAADIKGEEVLRVLLYQDSKAVPMISLLEKSLGDRTAVLLGERAAADTLILTPRTVSGHEMLDAVCMPVGINPEDVLVLSGGMSMLELVRNASQSVAAADAPPELRLAAQKVTLTDAAAGSAVEVLYRMVRDAENLA</sequence>
<dbReference type="EMBL" id="JBBFGL010000002">
    <property type="protein sequence ID" value="MEJ5195115.1"/>
    <property type="molecule type" value="Genomic_DNA"/>
</dbReference>
<accession>A0AB35Y490</accession>
<dbReference type="SUPFAM" id="SSF56784">
    <property type="entry name" value="HAD-like"/>
    <property type="match status" value="1"/>
</dbReference>
<dbReference type="Pfam" id="PF08282">
    <property type="entry name" value="Hydrolase_3"/>
    <property type="match status" value="1"/>
</dbReference>
<proteinExistence type="predicted"/>
<dbReference type="Gene3D" id="3.30.1240.10">
    <property type="match status" value="1"/>
</dbReference>